<dbReference type="SUPFAM" id="SSF54909">
    <property type="entry name" value="Dimeric alpha+beta barrel"/>
    <property type="match status" value="1"/>
</dbReference>
<accession>Q7NCW9</accession>
<organism evidence="2 3">
    <name type="scientific">Gloeobacter violaceus (strain ATCC 29082 / PCC 7421)</name>
    <dbReference type="NCBI Taxonomy" id="251221"/>
    <lineage>
        <taxon>Bacteria</taxon>
        <taxon>Bacillati</taxon>
        <taxon>Cyanobacteriota</taxon>
        <taxon>Cyanophyceae</taxon>
        <taxon>Gloeobacterales</taxon>
        <taxon>Gloeobacteraceae</taxon>
        <taxon>Gloeobacter</taxon>
    </lineage>
</organism>
<dbReference type="InterPro" id="IPR050744">
    <property type="entry name" value="AI-2_Isomerase_LsrG"/>
</dbReference>
<dbReference type="PANTHER" id="PTHR33336:SF3">
    <property type="entry name" value="ABM DOMAIN-CONTAINING PROTEIN"/>
    <property type="match status" value="1"/>
</dbReference>
<feature type="domain" description="ABM" evidence="1">
    <location>
        <begin position="5"/>
        <end position="93"/>
    </location>
</feature>
<dbReference type="AlphaFoldDB" id="Q7NCW9"/>
<dbReference type="InterPro" id="IPR011008">
    <property type="entry name" value="Dimeric_a/b-barrel"/>
</dbReference>
<dbReference type="Gene3D" id="3.30.70.100">
    <property type="match status" value="1"/>
</dbReference>
<dbReference type="PhylomeDB" id="Q7NCW9"/>
<dbReference type="InParanoid" id="Q7NCW9"/>
<sequence length="98" mass="11426">MTQPLTLFARFRARPGLERQLSASLKALVAPTREEPGCIEYVLHRSTEDPCVYQLYENWRSQADFDAHLAMPYLKAMLAESPAWLAEPLEIRFFERIR</sequence>
<dbReference type="PROSITE" id="PS51725">
    <property type="entry name" value="ABM"/>
    <property type="match status" value="1"/>
</dbReference>
<reference evidence="2 3" key="1">
    <citation type="journal article" date="2003" name="DNA Res.">
        <title>Complete genome structure of Gloeobacter violaceus PCC 7421, a cyanobacterium that lacks thylakoids.</title>
        <authorList>
            <person name="Nakamura Y."/>
            <person name="Kaneko T."/>
            <person name="Sato S."/>
            <person name="Mimuro M."/>
            <person name="Miyashita H."/>
            <person name="Tsuchiya T."/>
            <person name="Sasamoto S."/>
            <person name="Watanabe A."/>
            <person name="Kawashima K."/>
            <person name="Kishida Y."/>
            <person name="Kiyokawa C."/>
            <person name="Kohara M."/>
            <person name="Matsumoto M."/>
            <person name="Matsuno A."/>
            <person name="Nakazaki N."/>
            <person name="Shimpo S."/>
            <person name="Takeuchi C."/>
            <person name="Yamada M."/>
            <person name="Tabata S."/>
        </authorList>
    </citation>
    <scope>NUCLEOTIDE SEQUENCE [LARGE SCALE GENOMIC DNA]</scope>
    <source>
        <strain evidence="3">ATCC 29082 / PCC 7421</strain>
    </source>
</reference>
<keyword evidence="3" id="KW-1185">Reference proteome</keyword>
<evidence type="ECO:0000313" key="2">
    <source>
        <dbReference type="EMBL" id="BAC90798.1"/>
    </source>
</evidence>
<evidence type="ECO:0000313" key="3">
    <source>
        <dbReference type="Proteomes" id="UP000000557"/>
    </source>
</evidence>
<dbReference type="GO" id="GO:0003824">
    <property type="term" value="F:catalytic activity"/>
    <property type="evidence" value="ECO:0000318"/>
    <property type="project" value="GO_Central"/>
</dbReference>
<name>Q7NCW9_GLOVI</name>
<dbReference type="EnsemblBacteria" id="BAC90798">
    <property type="protein sequence ID" value="BAC90798"/>
    <property type="gene ID" value="BAC90798"/>
</dbReference>
<gene>
    <name evidence="2" type="ordered locus">gsl2857</name>
</gene>
<dbReference type="eggNOG" id="COG1359">
    <property type="taxonomic scope" value="Bacteria"/>
</dbReference>
<evidence type="ECO:0000259" key="1">
    <source>
        <dbReference type="PROSITE" id="PS51725"/>
    </source>
</evidence>
<dbReference type="Proteomes" id="UP000000557">
    <property type="component" value="Chromosome"/>
</dbReference>
<protein>
    <submittedName>
        <fullName evidence="2">Gsl2857 protein</fullName>
    </submittedName>
</protein>
<dbReference type="EMBL" id="BA000045">
    <property type="protein sequence ID" value="BAC90798.1"/>
    <property type="molecule type" value="Genomic_DNA"/>
</dbReference>
<dbReference type="KEGG" id="gvi:gsl2857"/>
<dbReference type="STRING" id="251221.gene:10760361"/>
<dbReference type="PANTHER" id="PTHR33336">
    <property type="entry name" value="QUINOL MONOOXYGENASE YGIN-RELATED"/>
    <property type="match status" value="1"/>
</dbReference>
<dbReference type="Pfam" id="PF03992">
    <property type="entry name" value="ABM"/>
    <property type="match status" value="1"/>
</dbReference>
<dbReference type="InterPro" id="IPR007138">
    <property type="entry name" value="ABM_dom"/>
</dbReference>
<dbReference type="HOGENOM" id="CLU_131496_6_2_3"/>
<dbReference type="OrthoDB" id="9806189at2"/>
<reference evidence="2 3" key="2">
    <citation type="journal article" date="2003" name="DNA Res.">
        <title>Complete genome structure of Gloeobacter violaceus PCC 7421, a cyanobacterium that lacks thylakoids (supplement).</title>
        <authorList>
            <person name="Nakamura Y."/>
            <person name="Kaneko T."/>
            <person name="Sato S."/>
            <person name="Mimuro M."/>
            <person name="Miyashita H."/>
            <person name="Tsuchiya T."/>
            <person name="Sasamoto S."/>
            <person name="Watanabe A."/>
            <person name="Kawashima K."/>
            <person name="Kishida Y."/>
            <person name="Kiyokawa C."/>
            <person name="Kohara M."/>
            <person name="Matsumoto M."/>
            <person name="Matsuno A."/>
            <person name="Nakazaki N."/>
            <person name="Shimpo S."/>
            <person name="Takeuchi C."/>
            <person name="Yamada M."/>
            <person name="Tabata S."/>
        </authorList>
    </citation>
    <scope>NUCLEOTIDE SEQUENCE [LARGE SCALE GENOMIC DNA]</scope>
    <source>
        <strain evidence="3">ATCC 29082 / PCC 7421</strain>
    </source>
</reference>
<dbReference type="RefSeq" id="WP_011142851.1">
    <property type="nucleotide sequence ID" value="NC_005125.1"/>
</dbReference>
<proteinExistence type="predicted"/>